<proteinExistence type="predicted"/>
<dbReference type="Gene3D" id="2.150.10.10">
    <property type="entry name" value="Serralysin-like metalloprotease, C-terminal"/>
    <property type="match status" value="4"/>
</dbReference>
<dbReference type="PANTHER" id="PTHR38340">
    <property type="entry name" value="S-LAYER PROTEIN"/>
    <property type="match status" value="1"/>
</dbReference>
<dbReference type="PANTHER" id="PTHR38340:SF1">
    <property type="entry name" value="S-LAYER PROTEIN"/>
    <property type="match status" value="1"/>
</dbReference>
<evidence type="ECO:0000313" key="3">
    <source>
        <dbReference type="EMBL" id="PKR57624.1"/>
    </source>
</evidence>
<comment type="caution">
    <text evidence="3">The sequence shown here is derived from an EMBL/GenBank/DDBJ whole genome shotgun (WGS) entry which is preliminary data.</text>
</comment>
<name>A0A2N3L472_9PROT</name>
<dbReference type="PRINTS" id="PR00313">
    <property type="entry name" value="CABNDNGRPT"/>
</dbReference>
<organism evidence="3 4">
    <name type="scientific">Thalassospira lohafexi</name>
    <dbReference type="NCBI Taxonomy" id="744227"/>
    <lineage>
        <taxon>Bacteria</taxon>
        <taxon>Pseudomonadati</taxon>
        <taxon>Pseudomonadota</taxon>
        <taxon>Alphaproteobacteria</taxon>
        <taxon>Rhodospirillales</taxon>
        <taxon>Thalassospiraceae</taxon>
        <taxon>Thalassospira</taxon>
    </lineage>
</organism>
<dbReference type="GO" id="GO:0005509">
    <property type="term" value="F:calcium ion binding"/>
    <property type="evidence" value="ECO:0007669"/>
    <property type="project" value="InterPro"/>
</dbReference>
<dbReference type="EMBL" id="NXGX01000005">
    <property type="protein sequence ID" value="PKR57624.1"/>
    <property type="molecule type" value="Genomic_DNA"/>
</dbReference>
<comment type="subcellular location">
    <subcellularLocation>
        <location evidence="1">Secreted</location>
    </subcellularLocation>
</comment>
<keyword evidence="4" id="KW-1185">Reference proteome</keyword>
<evidence type="ECO:0008006" key="5">
    <source>
        <dbReference type="Google" id="ProtNLM"/>
    </source>
</evidence>
<evidence type="ECO:0000313" key="4">
    <source>
        <dbReference type="Proteomes" id="UP000233332"/>
    </source>
</evidence>
<accession>A0A2N3L472</accession>
<protein>
    <recommendedName>
        <fullName evidence="5">Calcium-binding protein</fullName>
    </recommendedName>
</protein>
<dbReference type="InterPro" id="IPR001343">
    <property type="entry name" value="Hemolysn_Ca-bd"/>
</dbReference>
<dbReference type="InterPro" id="IPR018511">
    <property type="entry name" value="Hemolysin-typ_Ca-bd_CS"/>
</dbReference>
<gene>
    <name evidence="3" type="ORF">COO92_12630</name>
</gene>
<sequence>MIVPLIGTDGDDVLYETTANSTLYGMDGDDTLIGNDGISSLFGGNGDDTLIGGGGNDRLTGGAGADVLNGGSGIRDAVFYEGENATDAVHVNLATGTGFGGEAEGDVLRDIEVVYGTEFDDTLIGSDQSDVLWGRGGSDLLIGGDGDDFLYGDYLGDTSGDDTVLGGDGNDTLTGRDGNDVLIGGDGNDRLSGGADGDILSGGAGVDTLDYNDNGTEGVTINLATGTASGGTADGDVFDGFENVRGSGVADVIVGDDGRNHLDGFYGDDHVRGGDFHDVLTGGGGNDTLEGGDGNDLLTGDGRDAYGAPGSDTFLWTVFEGGAERDRITDFDTGEQGDRFVFGKTFQEKSGIESFDDFLDHASENETGVYVDFADGRHYGYGVQIDGVTLDELTSEHVVFDDDDDGELPIDDL</sequence>
<keyword evidence="2" id="KW-0964">Secreted</keyword>
<dbReference type="InterPro" id="IPR050557">
    <property type="entry name" value="RTX_toxin/Mannuronan_C5-epim"/>
</dbReference>
<dbReference type="Proteomes" id="UP000233332">
    <property type="component" value="Unassembled WGS sequence"/>
</dbReference>
<dbReference type="GO" id="GO:0005576">
    <property type="term" value="C:extracellular region"/>
    <property type="evidence" value="ECO:0007669"/>
    <property type="project" value="UniProtKB-SubCell"/>
</dbReference>
<evidence type="ECO:0000256" key="1">
    <source>
        <dbReference type="ARBA" id="ARBA00004613"/>
    </source>
</evidence>
<dbReference type="AlphaFoldDB" id="A0A2N3L472"/>
<dbReference type="Pfam" id="PF00353">
    <property type="entry name" value="HemolysinCabind"/>
    <property type="match status" value="5"/>
</dbReference>
<dbReference type="PROSITE" id="PS00330">
    <property type="entry name" value="HEMOLYSIN_CALCIUM"/>
    <property type="match status" value="4"/>
</dbReference>
<dbReference type="InterPro" id="IPR011049">
    <property type="entry name" value="Serralysin-like_metalloprot_C"/>
</dbReference>
<reference evidence="3 4" key="1">
    <citation type="submission" date="2017-09" db="EMBL/GenBank/DDBJ databases">
        <title>Biodiversity and function of Thalassospira species in the particle-attached aromatic-hydrocarbon-degrading consortia from the surface seawater of the China South Sea.</title>
        <authorList>
            <person name="Dong C."/>
            <person name="Lai Q."/>
            <person name="Shao Z."/>
        </authorList>
    </citation>
    <scope>NUCLEOTIDE SEQUENCE [LARGE SCALE GENOMIC DNA]</scope>
    <source>
        <strain evidence="3 4">139Z-12</strain>
    </source>
</reference>
<evidence type="ECO:0000256" key="2">
    <source>
        <dbReference type="ARBA" id="ARBA00022525"/>
    </source>
</evidence>
<dbReference type="SUPFAM" id="SSF51120">
    <property type="entry name" value="beta-Roll"/>
    <property type="match status" value="3"/>
</dbReference>